<dbReference type="Proteomes" id="UP000198528">
    <property type="component" value="Unassembled WGS sequence"/>
</dbReference>
<evidence type="ECO:0000256" key="2">
    <source>
        <dbReference type="ARBA" id="ARBA00022801"/>
    </source>
</evidence>
<keyword evidence="3" id="KW-0326">Glycosidase</keyword>
<gene>
    <name evidence="5" type="ORF">SAMN04487824_11642</name>
</gene>
<dbReference type="GO" id="GO:0009313">
    <property type="term" value="P:oligosaccharide catabolic process"/>
    <property type="evidence" value="ECO:0007669"/>
    <property type="project" value="TreeGrafter"/>
</dbReference>
<dbReference type="SUPFAM" id="SSF51011">
    <property type="entry name" value="Glycosyl hydrolase domain"/>
    <property type="match status" value="1"/>
</dbReference>
<dbReference type="FunFam" id="3.20.20.80:FF:000064">
    <property type="entry name" value="Oligo-1,6-glucosidase"/>
    <property type="match status" value="1"/>
</dbReference>
<comment type="similarity">
    <text evidence="1">Belongs to the glycosyl hydrolase 13 family.</text>
</comment>
<name>A0A1G6LTX1_9ACTN</name>
<evidence type="ECO:0000256" key="3">
    <source>
        <dbReference type="ARBA" id="ARBA00023295"/>
    </source>
</evidence>
<dbReference type="SMART" id="SM00642">
    <property type="entry name" value="Aamy"/>
    <property type="match status" value="1"/>
</dbReference>
<accession>A0A1G6LTX1</accession>
<dbReference type="CDD" id="cd11333">
    <property type="entry name" value="AmyAc_SI_OligoGlu_DGase"/>
    <property type="match status" value="1"/>
</dbReference>
<dbReference type="InterPro" id="IPR045857">
    <property type="entry name" value="O16G_dom_2"/>
</dbReference>
<keyword evidence="2" id="KW-0378">Hydrolase</keyword>
<protein>
    <submittedName>
        <fullName evidence="5">Oligo-1,6-glucosidase</fullName>
    </submittedName>
</protein>
<dbReference type="Pfam" id="PF00128">
    <property type="entry name" value="Alpha-amylase"/>
    <property type="match status" value="1"/>
</dbReference>
<dbReference type="GO" id="GO:0004556">
    <property type="term" value="F:alpha-amylase activity"/>
    <property type="evidence" value="ECO:0007669"/>
    <property type="project" value="TreeGrafter"/>
</dbReference>
<evidence type="ECO:0000256" key="1">
    <source>
        <dbReference type="ARBA" id="ARBA00008061"/>
    </source>
</evidence>
<organism evidence="5 6">
    <name type="scientific">Parafannyhessea umbonata</name>
    <dbReference type="NCBI Taxonomy" id="604330"/>
    <lineage>
        <taxon>Bacteria</taxon>
        <taxon>Bacillati</taxon>
        <taxon>Actinomycetota</taxon>
        <taxon>Coriobacteriia</taxon>
        <taxon>Coriobacteriales</taxon>
        <taxon>Atopobiaceae</taxon>
        <taxon>Parafannyhessea</taxon>
    </lineage>
</organism>
<keyword evidence="6" id="KW-1185">Reference proteome</keyword>
<dbReference type="SUPFAM" id="SSF51445">
    <property type="entry name" value="(Trans)glycosidases"/>
    <property type="match status" value="1"/>
</dbReference>
<sequence>MARTDWYKDMVFYQIWPRSFCDGNGDGVGDLWGVLQKLDYVKSLGVTGIWFSPLYPSPNADFGYDVSDYRAIDPAYGDLDVFDQVVAAAHERDLKVVMDLVINHTSSEHEWFRQALADADSPYHDYYFFRRGSVDRKGRRVPPNNWDSLLGGSAWEYVEALDEYYLHTFDKAQPDLNLDNPAVRGEVEDVMRFWLDRGVDGFREDVITFVSKPQGLPSDVLGLPGSRGLRLYNCGPRLRSYLMQFRRDVLDSHDCVVVGEAPMLGARKALALTAARRGERPLDLVIGFDHMQADCMYTEYLPRPFSLRKLKRAYAQWQDALGESGWCALYLENHDHPRVVSRYGSEAFRAESAASLAASYLFQRGTPFVYQGQELGMTNVRFDSIEQVPDPQAHAHYRRVVEGGKSPEDALALVNRAGRDNARSPMQWTGEKDAGFCPKDAHEGPWVAVNPNHVEVNVAAEDDDLMSPLSFYRRAIRLRRLLPVVRSGRYHEFKRASTKLYVYARESTWSRLLVMCSFSDEPVTFHVPDTYGDLGGGVLALSNYYVTDAEADDANQLTLRPWETRVYVFGRDAVLVD</sequence>
<feature type="domain" description="Glycosyl hydrolase family 13 catalytic" evidence="4">
    <location>
        <begin position="14"/>
        <end position="423"/>
    </location>
</feature>
<dbReference type="STRING" id="604330.SAMN04489857_1102"/>
<dbReference type="PANTHER" id="PTHR10357:SF179">
    <property type="entry name" value="NEUTRAL AND BASIC AMINO ACID TRANSPORT PROTEIN RBAT"/>
    <property type="match status" value="1"/>
</dbReference>
<dbReference type="InterPro" id="IPR013780">
    <property type="entry name" value="Glyco_hydro_b"/>
</dbReference>
<dbReference type="InterPro" id="IPR006047">
    <property type="entry name" value="GH13_cat_dom"/>
</dbReference>
<dbReference type="EMBL" id="FMZL01000016">
    <property type="protein sequence ID" value="SDC46722.1"/>
    <property type="molecule type" value="Genomic_DNA"/>
</dbReference>
<dbReference type="FunFam" id="3.90.400.10:FF:000002">
    <property type="entry name" value="Sucrose isomerase"/>
    <property type="match status" value="1"/>
</dbReference>
<dbReference type="Gene3D" id="3.20.20.80">
    <property type="entry name" value="Glycosidases"/>
    <property type="match status" value="1"/>
</dbReference>
<dbReference type="Gene3D" id="2.60.40.1180">
    <property type="entry name" value="Golgi alpha-mannosidase II"/>
    <property type="match status" value="1"/>
</dbReference>
<evidence type="ECO:0000313" key="5">
    <source>
        <dbReference type="EMBL" id="SDC46722.1"/>
    </source>
</evidence>
<reference evidence="6" key="1">
    <citation type="submission" date="2016-10" db="EMBL/GenBank/DDBJ databases">
        <authorList>
            <person name="Varghese N."/>
            <person name="Submissions S."/>
        </authorList>
    </citation>
    <scope>NUCLEOTIDE SEQUENCE [LARGE SCALE GENOMIC DNA]</scope>
    <source>
        <strain evidence="6">DSM 22619</strain>
    </source>
</reference>
<dbReference type="PANTHER" id="PTHR10357">
    <property type="entry name" value="ALPHA-AMYLASE FAMILY MEMBER"/>
    <property type="match status" value="1"/>
</dbReference>
<dbReference type="InterPro" id="IPR017853">
    <property type="entry name" value="GH"/>
</dbReference>
<proteinExistence type="inferred from homology"/>
<evidence type="ECO:0000259" key="4">
    <source>
        <dbReference type="SMART" id="SM00642"/>
    </source>
</evidence>
<evidence type="ECO:0000313" key="6">
    <source>
        <dbReference type="Proteomes" id="UP000198528"/>
    </source>
</evidence>
<dbReference type="AlphaFoldDB" id="A0A1G6LTX1"/>
<dbReference type="RefSeq" id="WP_090847008.1">
    <property type="nucleotide sequence ID" value="NZ_FMZL01000016.1"/>
</dbReference>
<dbReference type="Gene3D" id="3.90.400.10">
    <property type="entry name" value="Oligo-1,6-glucosidase, Domain 2"/>
    <property type="match status" value="1"/>
</dbReference>